<keyword evidence="6" id="KW-1185">Reference proteome</keyword>
<dbReference type="InterPro" id="IPR009057">
    <property type="entry name" value="Homeodomain-like_sf"/>
</dbReference>
<feature type="DNA-binding region" description="H-T-H motif" evidence="2">
    <location>
        <begin position="119"/>
        <end position="138"/>
    </location>
</feature>
<dbReference type="SUPFAM" id="SSF46689">
    <property type="entry name" value="Homeodomain-like"/>
    <property type="match status" value="1"/>
</dbReference>
<evidence type="ECO:0000256" key="3">
    <source>
        <dbReference type="SAM" id="MobiDB-lite"/>
    </source>
</evidence>
<proteinExistence type="predicted"/>
<evidence type="ECO:0000259" key="4">
    <source>
        <dbReference type="PROSITE" id="PS50977"/>
    </source>
</evidence>
<dbReference type="OrthoDB" id="8688418at2"/>
<name>A0A5C8PEZ9_9HYPH</name>
<dbReference type="InterPro" id="IPR001647">
    <property type="entry name" value="HTH_TetR"/>
</dbReference>
<dbReference type="Proteomes" id="UP000321638">
    <property type="component" value="Unassembled WGS sequence"/>
</dbReference>
<keyword evidence="1 2" id="KW-0238">DNA-binding</keyword>
<evidence type="ECO:0000313" key="6">
    <source>
        <dbReference type="Proteomes" id="UP000321638"/>
    </source>
</evidence>
<dbReference type="PROSITE" id="PS50977">
    <property type="entry name" value="HTH_TETR_2"/>
    <property type="match status" value="1"/>
</dbReference>
<organism evidence="5 6">
    <name type="scientific">Vineibacter terrae</name>
    <dbReference type="NCBI Taxonomy" id="2586908"/>
    <lineage>
        <taxon>Bacteria</taxon>
        <taxon>Pseudomonadati</taxon>
        <taxon>Pseudomonadota</taxon>
        <taxon>Alphaproteobacteria</taxon>
        <taxon>Hyphomicrobiales</taxon>
        <taxon>Vineibacter</taxon>
    </lineage>
</organism>
<evidence type="ECO:0000313" key="5">
    <source>
        <dbReference type="EMBL" id="TXL72082.1"/>
    </source>
</evidence>
<dbReference type="Gene3D" id="1.10.357.10">
    <property type="entry name" value="Tetracycline Repressor, domain 2"/>
    <property type="match status" value="1"/>
</dbReference>
<dbReference type="EMBL" id="VDUZ01000036">
    <property type="protein sequence ID" value="TXL72082.1"/>
    <property type="molecule type" value="Genomic_DNA"/>
</dbReference>
<protein>
    <submittedName>
        <fullName evidence="5">TetR/AcrR family transcriptional regulator</fullName>
    </submittedName>
</protein>
<reference evidence="5 6" key="1">
    <citation type="submission" date="2019-06" db="EMBL/GenBank/DDBJ databases">
        <title>New taxonomy in bacterial strain CC-CFT640, isolated from vineyard.</title>
        <authorList>
            <person name="Lin S.-Y."/>
            <person name="Tsai C.-F."/>
            <person name="Young C.-C."/>
        </authorList>
    </citation>
    <scope>NUCLEOTIDE SEQUENCE [LARGE SCALE GENOMIC DNA]</scope>
    <source>
        <strain evidence="5 6">CC-CFT640</strain>
    </source>
</reference>
<feature type="region of interest" description="Disordered" evidence="3">
    <location>
        <begin position="1"/>
        <end position="39"/>
    </location>
</feature>
<feature type="domain" description="HTH tetR-type" evidence="4">
    <location>
        <begin position="97"/>
        <end position="156"/>
    </location>
</feature>
<evidence type="ECO:0000256" key="1">
    <source>
        <dbReference type="ARBA" id="ARBA00023125"/>
    </source>
</evidence>
<comment type="caution">
    <text evidence="5">The sequence shown here is derived from an EMBL/GenBank/DDBJ whole genome shotgun (WGS) entry which is preliminary data.</text>
</comment>
<evidence type="ECO:0000256" key="2">
    <source>
        <dbReference type="PROSITE-ProRule" id="PRU00335"/>
    </source>
</evidence>
<dbReference type="GO" id="GO:0003677">
    <property type="term" value="F:DNA binding"/>
    <property type="evidence" value="ECO:0007669"/>
    <property type="project" value="UniProtKB-UniRule"/>
</dbReference>
<gene>
    <name evidence="5" type="ORF">FHP25_27030</name>
</gene>
<sequence>MLSHDRRCAAETSEATRARSELTGDKLARSAPSRSSGSMQSSLCVLLPRSKFGRGRGAVYSWMKRFVMTILALAAPATAHAGGNAETRIDGRNLRAEHTRRKIVAATRALVEETFALPKVAEIALRAGVSVRSVFQHFQEVDSLFLVVFDEILGEAQSEWEAVEPIGPLAGRIEAFVTRRAAACERVLPVRFAAIAVEASSPGMVERAKVARALTRQNIERAFRPELDRLQPNDRRQMLDALRAALDWDMWMTMRRFHGLPVEEAQAVWHKIITGLMGADV</sequence>
<accession>A0A5C8PEZ9</accession>
<dbReference type="AlphaFoldDB" id="A0A5C8PEZ9"/>
<feature type="compositionally biased region" description="Basic and acidic residues" evidence="3">
    <location>
        <begin position="1"/>
        <end position="28"/>
    </location>
</feature>